<accession>A0ACC3NSB0</accession>
<sequence>MPAIPPYFQQEMPAISRPEQAPATATTAPIQRHKFPTPRLRLHLNDIGHEGSSIFLSNVKGNEDLEHQGWAFSEARTQVKEAYAAAEDSRKYTTPIKLTDTFTRAPESSAECFESSLQPILPEAWHTISDNRFAMYTSGTDLDHDHKEIHINLHYIKRTSSKASPRDEILGVICHELVHCFQWAASGTCPGGLVEGVADWVRLRAGLAAKHWKQEAGGKWDGGYQHTGYFLEYLEQRFGAGTVRKLNDCLRDGEYNEEKLFGDCCKDHRVEDLWKDYADDLKKKQGKDETRNGDENGEEVPNPIPTHGVQA</sequence>
<reference evidence="1" key="1">
    <citation type="submission" date="2023-07" db="EMBL/GenBank/DDBJ databases">
        <title>Black Yeasts Isolated from many extreme environments.</title>
        <authorList>
            <person name="Coleine C."/>
            <person name="Stajich J.E."/>
            <person name="Selbmann L."/>
        </authorList>
    </citation>
    <scope>NUCLEOTIDE SEQUENCE</scope>
    <source>
        <strain evidence="1">CCFEE 5714</strain>
    </source>
</reference>
<keyword evidence="2" id="KW-1185">Reference proteome</keyword>
<proteinExistence type="predicted"/>
<protein>
    <submittedName>
        <fullName evidence="1">Uncharacterized protein</fullName>
    </submittedName>
</protein>
<comment type="caution">
    <text evidence="1">The sequence shown here is derived from an EMBL/GenBank/DDBJ whole genome shotgun (WGS) entry which is preliminary data.</text>
</comment>
<gene>
    <name evidence="1" type="ORF">LTR37_002911</name>
</gene>
<name>A0ACC3NSB0_9PEZI</name>
<evidence type="ECO:0000313" key="1">
    <source>
        <dbReference type="EMBL" id="KAK3721746.1"/>
    </source>
</evidence>
<dbReference type="Proteomes" id="UP001281147">
    <property type="component" value="Unassembled WGS sequence"/>
</dbReference>
<dbReference type="EMBL" id="JAUTXU010000016">
    <property type="protein sequence ID" value="KAK3721746.1"/>
    <property type="molecule type" value="Genomic_DNA"/>
</dbReference>
<evidence type="ECO:0000313" key="2">
    <source>
        <dbReference type="Proteomes" id="UP001281147"/>
    </source>
</evidence>
<organism evidence="1 2">
    <name type="scientific">Vermiconidia calcicola</name>
    <dbReference type="NCBI Taxonomy" id="1690605"/>
    <lineage>
        <taxon>Eukaryota</taxon>
        <taxon>Fungi</taxon>
        <taxon>Dikarya</taxon>
        <taxon>Ascomycota</taxon>
        <taxon>Pezizomycotina</taxon>
        <taxon>Dothideomycetes</taxon>
        <taxon>Dothideomycetidae</taxon>
        <taxon>Mycosphaerellales</taxon>
        <taxon>Extremaceae</taxon>
        <taxon>Vermiconidia</taxon>
    </lineage>
</organism>